<dbReference type="RefSeq" id="WP_013820239.1">
    <property type="nucleotide sequence ID" value="NC_015572.1"/>
</dbReference>
<reference evidence="2" key="3">
    <citation type="submission" date="2011-05" db="EMBL/GenBank/DDBJ databases">
        <title>Complete sequence of Methylomonas methanica MC09.</title>
        <authorList>
            <consortium name="US DOE Joint Genome Institute"/>
            <person name="Lucas S."/>
            <person name="Han J."/>
            <person name="Lapidus A."/>
            <person name="Cheng J.-F."/>
            <person name="Goodwin L."/>
            <person name="Pitluck S."/>
            <person name="Peters L."/>
            <person name="Mikhailova N."/>
            <person name="Teshima H."/>
            <person name="Han C."/>
            <person name="Tapia R."/>
            <person name="Land M."/>
            <person name="Hauser L."/>
            <person name="Kyrpides N."/>
            <person name="Ivanova N."/>
            <person name="Pagani I."/>
            <person name="Stein L."/>
            <person name="Woyke T."/>
        </authorList>
    </citation>
    <scope>NUCLEOTIDE SEQUENCE [LARGE SCALE GENOMIC DNA]</scope>
    <source>
        <strain evidence="2">MC09</strain>
    </source>
</reference>
<dbReference type="EMBL" id="CP002738">
    <property type="protein sequence ID" value="AEG02020.1"/>
    <property type="molecule type" value="Genomic_DNA"/>
</dbReference>
<organism evidence="1 2">
    <name type="scientific">Methylomonas methanica (strain DSM 25384 / MC09)</name>
    <dbReference type="NCBI Taxonomy" id="857087"/>
    <lineage>
        <taxon>Bacteria</taxon>
        <taxon>Pseudomonadati</taxon>
        <taxon>Pseudomonadota</taxon>
        <taxon>Gammaproteobacteria</taxon>
        <taxon>Methylococcales</taxon>
        <taxon>Methylococcaceae</taxon>
        <taxon>Methylomonas</taxon>
    </lineage>
</organism>
<dbReference type="Proteomes" id="UP000008888">
    <property type="component" value="Chromosome"/>
</dbReference>
<proteinExistence type="predicted"/>
<keyword evidence="1" id="KW-0808">Transferase</keyword>
<dbReference type="eggNOG" id="COG1493">
    <property type="taxonomic scope" value="Bacteria"/>
</dbReference>
<dbReference type="Gene3D" id="3.40.50.300">
    <property type="entry name" value="P-loop containing nucleotide triphosphate hydrolases"/>
    <property type="match status" value="1"/>
</dbReference>
<gene>
    <name evidence="1" type="ordered locus">Metme_3659</name>
</gene>
<protein>
    <submittedName>
        <fullName evidence="1">HPr serine kinase domain-containing protein</fullName>
    </submittedName>
</protein>
<dbReference type="KEGG" id="mmt:Metme_3659"/>
<keyword evidence="2" id="KW-1185">Reference proteome</keyword>
<name>F9ZW49_METMM</name>
<dbReference type="HOGENOM" id="CLU_073290_1_0_6"/>
<dbReference type="SUPFAM" id="SSF53795">
    <property type="entry name" value="PEP carboxykinase-like"/>
    <property type="match status" value="1"/>
</dbReference>
<dbReference type="STRING" id="857087.Metme_3659"/>
<reference evidence="1 2" key="1">
    <citation type="journal article" date="2011" name="J. Bacteriol.">
        <title>Complete Genome Sequence of the Aerobic Marine Methanotroph Methylomonas methanica MC09.</title>
        <authorList>
            <person name="Boden R."/>
            <person name="Cunliffe M."/>
            <person name="Scanlan J."/>
            <person name="Moussard H."/>
            <person name="Kits K.D."/>
            <person name="Klotz M.G."/>
            <person name="Jetten M.S."/>
            <person name="Vuilleumier S."/>
            <person name="Han J."/>
            <person name="Peters L."/>
            <person name="Mikhailova N."/>
            <person name="Teshima H."/>
            <person name="Tapia R."/>
            <person name="Kyrpides N."/>
            <person name="Ivanova N."/>
            <person name="Pagani I."/>
            <person name="Cheng J.F."/>
            <person name="Goodwin L."/>
            <person name="Han C."/>
            <person name="Hauser L."/>
            <person name="Land M.L."/>
            <person name="Lapidus A."/>
            <person name="Lucas S."/>
            <person name="Pitluck S."/>
            <person name="Woyke T."/>
            <person name="Stein L."/>
            <person name="Murrell J.C."/>
        </authorList>
    </citation>
    <scope>NUCLEOTIDE SEQUENCE [LARGE SCALE GENOMIC DNA]</scope>
    <source>
        <strain evidence="1 2">MC09</strain>
    </source>
</reference>
<dbReference type="AlphaFoldDB" id="F9ZW49"/>
<sequence length="299" mass="32663">MSYSCYGLTIDSELSLPDLRLSPEADAGEAVQIRFAALASGLENCGGKQIGPYLWAAPGLLQFFVPNVARYQIEQGRAITVDPVRGSDEASIRAFLLGAALGALLIQRGHLVLHGTAIRVGAQVMACVGGSGAGKSALAAGFLRRGYSIVADDVVALDGDFRVLPGFPCLKLWPDVAERLNIPTEGLPRVRPNIDRLDLPLGQAFSSELLPIRWIYVLSSHNQPTFEFAPICGLERFQSLFNNSYRTRYFEGMMMQAEHLQLCSQLDKRIHLRHVKRPEHGLDVNGLVDRVLSDIAALP</sequence>
<evidence type="ECO:0000313" key="2">
    <source>
        <dbReference type="Proteomes" id="UP000008888"/>
    </source>
</evidence>
<dbReference type="GO" id="GO:0016301">
    <property type="term" value="F:kinase activity"/>
    <property type="evidence" value="ECO:0007669"/>
    <property type="project" value="UniProtKB-KW"/>
</dbReference>
<keyword evidence="1" id="KW-0418">Kinase</keyword>
<dbReference type="OrthoDB" id="3213869at2"/>
<reference key="2">
    <citation type="submission" date="2011-05" db="EMBL/GenBank/DDBJ databases">
        <title>Complete genome sequence of the aerobic marine methanotroph Methylomonas methanica MC09.</title>
        <authorList>
            <person name="Boden R."/>
            <person name="Cunliffe M."/>
            <person name="Scanlan J."/>
            <person name="Moussard H."/>
            <person name="Kits K.D."/>
            <person name="Klotz M."/>
            <person name="Jetten M."/>
            <person name="Vuilleumier S."/>
            <person name="Han J."/>
            <person name="Peters L."/>
            <person name="Mikhailova N."/>
            <person name="Teshima H."/>
            <person name="Tapia R."/>
            <person name="Kyrpides N."/>
            <person name="Ivanova N."/>
            <person name="Pagani I."/>
            <person name="Cheng J.-F."/>
            <person name="Goodwin L."/>
            <person name="Han C."/>
            <person name="Hauser L."/>
            <person name="Land M."/>
            <person name="Lapidus A."/>
            <person name="Lucas S."/>
            <person name="Pitluck S."/>
            <person name="Woyke T."/>
            <person name="Stein L.Y."/>
            <person name="Murrell C."/>
        </authorList>
    </citation>
    <scope>NUCLEOTIDE SEQUENCE</scope>
    <source>
        <strain>MC09</strain>
    </source>
</reference>
<dbReference type="InterPro" id="IPR027417">
    <property type="entry name" value="P-loop_NTPase"/>
</dbReference>
<evidence type="ECO:0000313" key="1">
    <source>
        <dbReference type="EMBL" id="AEG02020.1"/>
    </source>
</evidence>
<accession>F9ZW49</accession>